<keyword evidence="2" id="KW-0472">Membrane</keyword>
<dbReference type="EMBL" id="BJOC01000040">
    <property type="protein sequence ID" value="GED23603.1"/>
    <property type="molecule type" value="Genomic_DNA"/>
</dbReference>
<dbReference type="RefSeq" id="WP_170214879.1">
    <property type="nucleotide sequence ID" value="NZ_BJOC01000040.1"/>
</dbReference>
<proteinExistence type="predicted"/>
<reference evidence="3 4" key="1">
    <citation type="submission" date="2019-06" db="EMBL/GenBank/DDBJ databases">
        <title>Whole genome shotgun sequence of Halomonas halmophila NBRC 15537.</title>
        <authorList>
            <person name="Hosoyama A."/>
            <person name="Uohara A."/>
            <person name="Ohji S."/>
            <person name="Ichikawa N."/>
        </authorList>
    </citation>
    <scope>NUCLEOTIDE SEQUENCE [LARGE SCALE GENOMIC DNA]</scope>
    <source>
        <strain evidence="3 4">NBRC 15537</strain>
    </source>
</reference>
<protein>
    <submittedName>
        <fullName evidence="3">Uncharacterized protein</fullName>
    </submittedName>
</protein>
<evidence type="ECO:0000313" key="4">
    <source>
        <dbReference type="Proteomes" id="UP000319812"/>
    </source>
</evidence>
<evidence type="ECO:0000313" key="3">
    <source>
        <dbReference type="EMBL" id="GED23603.1"/>
    </source>
</evidence>
<comment type="caution">
    <text evidence="3">The sequence shown here is derived from an EMBL/GenBank/DDBJ whole genome shotgun (WGS) entry which is preliminary data.</text>
</comment>
<evidence type="ECO:0000256" key="2">
    <source>
        <dbReference type="SAM" id="Phobius"/>
    </source>
</evidence>
<evidence type="ECO:0000256" key="1">
    <source>
        <dbReference type="SAM" id="MobiDB-lite"/>
    </source>
</evidence>
<feature type="transmembrane region" description="Helical" evidence="2">
    <location>
        <begin position="36"/>
        <end position="57"/>
    </location>
</feature>
<keyword evidence="2" id="KW-1133">Transmembrane helix</keyword>
<sequence length="58" mass="6620">MAKNTTNPEKRSGATRRPPPRARRDWSRFDRWLDDLVSWSVVTALLVGGLAVLVTLVW</sequence>
<name>A0A4Y4F2S9_9GAMM</name>
<keyword evidence="2" id="KW-0812">Transmembrane</keyword>
<dbReference type="Proteomes" id="UP000319812">
    <property type="component" value="Unassembled WGS sequence"/>
</dbReference>
<feature type="region of interest" description="Disordered" evidence="1">
    <location>
        <begin position="1"/>
        <end position="23"/>
    </location>
</feature>
<gene>
    <name evidence="3" type="ORF">HHA01_25800</name>
</gene>
<dbReference type="AlphaFoldDB" id="A0A4Y4F2S9"/>
<keyword evidence="4" id="KW-1185">Reference proteome</keyword>
<organism evidence="3 4">
    <name type="scientific">Halomonas halmophila</name>
    <dbReference type="NCBI Taxonomy" id="252"/>
    <lineage>
        <taxon>Bacteria</taxon>
        <taxon>Pseudomonadati</taxon>
        <taxon>Pseudomonadota</taxon>
        <taxon>Gammaproteobacteria</taxon>
        <taxon>Oceanospirillales</taxon>
        <taxon>Halomonadaceae</taxon>
        <taxon>Halomonas</taxon>
    </lineage>
</organism>
<accession>A0A4Y4F2S9</accession>